<evidence type="ECO:0000259" key="1">
    <source>
        <dbReference type="Pfam" id="PF00535"/>
    </source>
</evidence>
<feature type="domain" description="Glycosyltransferase 2-like" evidence="1">
    <location>
        <begin position="7"/>
        <end position="167"/>
    </location>
</feature>
<keyword evidence="3" id="KW-1185">Reference proteome</keyword>
<evidence type="ECO:0000313" key="2">
    <source>
        <dbReference type="EMBL" id="CAG2158758.1"/>
    </source>
</evidence>
<organism evidence="2 3">
    <name type="scientific">Cupriavidus numazuensis</name>
    <dbReference type="NCBI Taxonomy" id="221992"/>
    <lineage>
        <taxon>Bacteria</taxon>
        <taxon>Pseudomonadati</taxon>
        <taxon>Pseudomonadota</taxon>
        <taxon>Betaproteobacteria</taxon>
        <taxon>Burkholderiales</taxon>
        <taxon>Burkholderiaceae</taxon>
        <taxon>Cupriavidus</taxon>
    </lineage>
</organism>
<dbReference type="Gene3D" id="3.90.550.10">
    <property type="entry name" value="Spore Coat Polysaccharide Biosynthesis Protein SpsA, Chain A"/>
    <property type="match status" value="1"/>
</dbReference>
<dbReference type="RefSeq" id="WP_211957014.1">
    <property type="nucleotide sequence ID" value="NZ_CAJPVI010000049.1"/>
</dbReference>
<dbReference type="Pfam" id="PF00535">
    <property type="entry name" value="Glycos_transf_2"/>
    <property type="match status" value="1"/>
</dbReference>
<dbReference type="PANTHER" id="PTHR22916">
    <property type="entry name" value="GLYCOSYLTRANSFERASE"/>
    <property type="match status" value="1"/>
</dbReference>
<protein>
    <recommendedName>
        <fullName evidence="1">Glycosyltransferase 2-like domain-containing protein</fullName>
    </recommendedName>
</protein>
<dbReference type="EMBL" id="CAJPVI010000049">
    <property type="protein sequence ID" value="CAG2158758.1"/>
    <property type="molecule type" value="Genomic_DNA"/>
</dbReference>
<accession>A0ABN7QCZ9</accession>
<proteinExistence type="predicted"/>
<gene>
    <name evidence="2" type="ORF">LMG26411_06176</name>
</gene>
<dbReference type="PANTHER" id="PTHR22916:SF3">
    <property type="entry name" value="UDP-GLCNAC:BETAGAL BETA-1,3-N-ACETYLGLUCOSAMINYLTRANSFERASE-LIKE PROTEIN 1"/>
    <property type="match status" value="1"/>
</dbReference>
<comment type="caution">
    <text evidence="2">The sequence shown here is derived from an EMBL/GenBank/DDBJ whole genome shotgun (WGS) entry which is preliminary data.</text>
</comment>
<name>A0ABN7QCZ9_9BURK</name>
<evidence type="ECO:0000313" key="3">
    <source>
        <dbReference type="Proteomes" id="UP000672657"/>
    </source>
</evidence>
<sequence>MIAPTVSVIMPAYNHAPFVAESIRSVLSQDFEDLELLVGDDGSPDNTVAEIGTISDARMQVFANKVNRGAGVVTNELISRCRGKYIALINSDDAWLPGKLSYQVKLLEQDASLGAVFGRACYVDREGDLIEKSTMQFGHIFDQENRSRGDWLKRFFDHGNCLCHPSMLIRHEIYGEVGMYDNRYRQLPDFEMWVRFIRRWQLHVSERELVKFRILPGENASSHTPANSVRTMNEHYMIARNFFDGVSAELLTEAFGDRVVHDPRKSEVHADIEKALLFFGYNQWLGHMYRIVGVDKLFDLLASPPHRDALKRDYDLDDRTFHKMMGESDAFRPANPLHTVSGRALLRELKLRIRRRFA</sequence>
<reference evidence="2 3" key="1">
    <citation type="submission" date="2021-03" db="EMBL/GenBank/DDBJ databases">
        <authorList>
            <person name="Peeters C."/>
        </authorList>
    </citation>
    <scope>NUCLEOTIDE SEQUENCE [LARGE SCALE GENOMIC DNA]</scope>
    <source>
        <strain evidence="2 3">LMG 26411</strain>
    </source>
</reference>
<dbReference type="Proteomes" id="UP000672657">
    <property type="component" value="Unassembled WGS sequence"/>
</dbReference>
<dbReference type="InterPro" id="IPR029044">
    <property type="entry name" value="Nucleotide-diphossugar_trans"/>
</dbReference>
<dbReference type="SUPFAM" id="SSF53448">
    <property type="entry name" value="Nucleotide-diphospho-sugar transferases"/>
    <property type="match status" value="1"/>
</dbReference>
<dbReference type="InterPro" id="IPR001173">
    <property type="entry name" value="Glyco_trans_2-like"/>
</dbReference>